<accession>A0A7C4TJI6</accession>
<keyword evidence="1" id="KW-0812">Transmembrane</keyword>
<sequence>MLHCKDASVPAYSPFNFAIKPDAVIDNELGFIMLGASQYGDELGVTGDGILAAVTFKIVRAPPSNSSLFCNIAFHQEDTYLNDPDMNPISFISVIGFYEYSWSSVNLLAHGIVADNKAFTVVTESNCTLTPVPMNFNFKELSFNATSVSDEVGYVNVTVLKSFMWGDFIIKVDGRQQSFTISSNITCTFLYFEFLFTVPNQKIVISAEFVVAEYPFGPVMLAMLLVTTFVVLSLNFHKNKR</sequence>
<dbReference type="EMBL" id="DSRT01000111">
    <property type="protein sequence ID" value="HGW29686.1"/>
    <property type="molecule type" value="Genomic_DNA"/>
</dbReference>
<evidence type="ECO:0000256" key="1">
    <source>
        <dbReference type="SAM" id="Phobius"/>
    </source>
</evidence>
<proteinExistence type="predicted"/>
<feature type="transmembrane region" description="Helical" evidence="1">
    <location>
        <begin position="216"/>
        <end position="236"/>
    </location>
</feature>
<reference evidence="2" key="1">
    <citation type="journal article" date="2020" name="mSystems">
        <title>Genome- and Community-Level Interaction Insights into Carbon Utilization and Element Cycling Functions of Hydrothermarchaeota in Hydrothermal Sediment.</title>
        <authorList>
            <person name="Zhou Z."/>
            <person name="Liu Y."/>
            <person name="Xu W."/>
            <person name="Pan J."/>
            <person name="Luo Z.H."/>
            <person name="Li M."/>
        </authorList>
    </citation>
    <scope>NUCLEOTIDE SEQUENCE [LARGE SCALE GENOMIC DNA]</scope>
    <source>
        <strain evidence="2">SpSt-417</strain>
    </source>
</reference>
<keyword evidence="1" id="KW-1133">Transmembrane helix</keyword>
<evidence type="ECO:0008006" key="3">
    <source>
        <dbReference type="Google" id="ProtNLM"/>
    </source>
</evidence>
<name>A0A7C4TJI6_UNCKA</name>
<gene>
    <name evidence="2" type="ORF">ENR63_02060</name>
</gene>
<protein>
    <recommendedName>
        <fullName evidence="3">Cohesin domain-containing protein</fullName>
    </recommendedName>
</protein>
<evidence type="ECO:0000313" key="2">
    <source>
        <dbReference type="EMBL" id="HGW29686.1"/>
    </source>
</evidence>
<dbReference type="AlphaFoldDB" id="A0A7C4TJI6"/>
<keyword evidence="1" id="KW-0472">Membrane</keyword>
<organism evidence="2">
    <name type="scientific">candidate division WWE3 bacterium</name>
    <dbReference type="NCBI Taxonomy" id="2053526"/>
    <lineage>
        <taxon>Bacteria</taxon>
        <taxon>Katanobacteria</taxon>
    </lineage>
</organism>
<comment type="caution">
    <text evidence="2">The sequence shown here is derived from an EMBL/GenBank/DDBJ whole genome shotgun (WGS) entry which is preliminary data.</text>
</comment>